<reference evidence="12" key="1">
    <citation type="submission" date="2017-12" db="EMBL/GenBank/DDBJ databases">
        <title>Draft genome sequence of Telmatospirillum siberiense 26-4b1T, an acidotolerant peatland alphaproteobacterium potentially involved in sulfur cycling.</title>
        <authorList>
            <person name="Hausmann B."/>
            <person name="Pjevac P."/>
            <person name="Schreck K."/>
            <person name="Herbold C.W."/>
            <person name="Daims H."/>
            <person name="Wagner M."/>
            <person name="Pester M."/>
            <person name="Loy A."/>
        </authorList>
    </citation>
    <scope>NUCLEOTIDE SEQUENCE [LARGE SCALE GENOMIC DNA]</scope>
    <source>
        <strain evidence="12">26-4b1</strain>
    </source>
</reference>
<gene>
    <name evidence="11" type="ORF">CWS72_25550</name>
</gene>
<dbReference type="GO" id="GO:0055085">
    <property type="term" value="P:transmembrane transport"/>
    <property type="evidence" value="ECO:0007669"/>
    <property type="project" value="InterPro"/>
</dbReference>
<evidence type="ECO:0000256" key="1">
    <source>
        <dbReference type="ARBA" id="ARBA00004651"/>
    </source>
</evidence>
<feature type="transmembrane region" description="Helical" evidence="9">
    <location>
        <begin position="202"/>
        <end position="232"/>
    </location>
</feature>
<evidence type="ECO:0000256" key="2">
    <source>
        <dbReference type="ARBA" id="ARBA00022448"/>
    </source>
</evidence>
<dbReference type="InterPro" id="IPR000515">
    <property type="entry name" value="MetI-like"/>
</dbReference>
<dbReference type="Pfam" id="PF00528">
    <property type="entry name" value="BPD_transp_1"/>
    <property type="match status" value="1"/>
</dbReference>
<dbReference type="Gene3D" id="1.10.3720.10">
    <property type="entry name" value="MetI-like"/>
    <property type="match status" value="1"/>
</dbReference>
<dbReference type="InterPro" id="IPR050366">
    <property type="entry name" value="BP-dependent_transpt_permease"/>
</dbReference>
<keyword evidence="3" id="KW-1003">Cell membrane</keyword>
<comment type="similarity">
    <text evidence="9">Belongs to the binding-protein-dependent transport system permease family.</text>
</comment>
<feature type="transmembrane region" description="Helical" evidence="9">
    <location>
        <begin position="252"/>
        <end position="277"/>
    </location>
</feature>
<evidence type="ECO:0000256" key="9">
    <source>
        <dbReference type="RuleBase" id="RU363032"/>
    </source>
</evidence>
<dbReference type="Pfam" id="PF12911">
    <property type="entry name" value="OppC_N"/>
    <property type="match status" value="1"/>
</dbReference>
<evidence type="ECO:0000256" key="3">
    <source>
        <dbReference type="ARBA" id="ARBA00022475"/>
    </source>
</evidence>
<organism evidence="11 12">
    <name type="scientific">Telmatospirillum siberiense</name>
    <dbReference type="NCBI Taxonomy" id="382514"/>
    <lineage>
        <taxon>Bacteria</taxon>
        <taxon>Pseudomonadati</taxon>
        <taxon>Pseudomonadota</taxon>
        <taxon>Alphaproteobacteria</taxon>
        <taxon>Rhodospirillales</taxon>
        <taxon>Rhodospirillaceae</taxon>
        <taxon>Telmatospirillum</taxon>
    </lineage>
</organism>
<dbReference type="OrthoDB" id="9766870at2"/>
<feature type="transmembrane region" description="Helical" evidence="9">
    <location>
        <begin position="89"/>
        <end position="114"/>
    </location>
</feature>
<dbReference type="InterPro" id="IPR025966">
    <property type="entry name" value="OppC_N"/>
</dbReference>
<keyword evidence="12" id="KW-1185">Reference proteome</keyword>
<dbReference type="PANTHER" id="PTHR43386">
    <property type="entry name" value="OLIGOPEPTIDE TRANSPORT SYSTEM PERMEASE PROTEIN APPC"/>
    <property type="match status" value="1"/>
</dbReference>
<evidence type="ECO:0000256" key="8">
    <source>
        <dbReference type="ARBA" id="ARBA00023136"/>
    </source>
</evidence>
<keyword evidence="8 9" id="KW-0472">Membrane</keyword>
<dbReference type="GO" id="GO:0005886">
    <property type="term" value="C:plasma membrane"/>
    <property type="evidence" value="ECO:0007669"/>
    <property type="project" value="UniProtKB-SubCell"/>
</dbReference>
<evidence type="ECO:0000313" key="12">
    <source>
        <dbReference type="Proteomes" id="UP000233293"/>
    </source>
</evidence>
<evidence type="ECO:0000256" key="4">
    <source>
        <dbReference type="ARBA" id="ARBA00022692"/>
    </source>
</evidence>
<keyword evidence="5" id="KW-0571">Peptide transport</keyword>
<dbReference type="AlphaFoldDB" id="A0A2N3PMS3"/>
<dbReference type="PROSITE" id="PS50928">
    <property type="entry name" value="ABC_TM1"/>
    <property type="match status" value="1"/>
</dbReference>
<feature type="transmembrane region" description="Helical" evidence="9">
    <location>
        <begin position="20"/>
        <end position="40"/>
    </location>
</feature>
<comment type="caution">
    <text evidence="11">The sequence shown here is derived from an EMBL/GenBank/DDBJ whole genome shotgun (WGS) entry which is preliminary data.</text>
</comment>
<accession>A0A2N3PMS3</accession>
<name>A0A2N3PMS3_9PROT</name>
<dbReference type="EMBL" id="PIUM01000047">
    <property type="protein sequence ID" value="PKU21691.1"/>
    <property type="molecule type" value="Genomic_DNA"/>
</dbReference>
<sequence>MNRNPLTEIAADLWRDKTGLFGLTVILLLIVLVVFGPVLAPHEPGAINLAARLKPPAWLDGGSWARPLGTDHLGRDVLSRMIIGARASLLVGASVTAIAGTFGSILGIIAGYFGRRVDSAIMRLVDTQVAFPGLLLAIIILAVVGPKLQTVIVVLCLNGWMVFARMARGIVLTVREAPYVEAAEVIGCHPIRVVWRHILPNLLAPMLTLAVLEFARVILAEAALSFLGVGVQPPDTSWGLDLATGKNYLFRAWWLVCFPGLAITVTVLGANLFANWLRIVADPHEREKLFAAAVVAEEGAAP</sequence>
<dbReference type="PANTHER" id="PTHR43386:SF1">
    <property type="entry name" value="D,D-DIPEPTIDE TRANSPORT SYSTEM PERMEASE PROTEIN DDPC-RELATED"/>
    <property type="match status" value="1"/>
</dbReference>
<comment type="subcellular location">
    <subcellularLocation>
        <location evidence="1 9">Cell membrane</location>
        <topology evidence="1 9">Multi-pass membrane protein</topology>
    </subcellularLocation>
</comment>
<dbReference type="CDD" id="cd06261">
    <property type="entry name" value="TM_PBP2"/>
    <property type="match status" value="1"/>
</dbReference>
<evidence type="ECO:0000256" key="5">
    <source>
        <dbReference type="ARBA" id="ARBA00022856"/>
    </source>
</evidence>
<proteinExistence type="inferred from homology"/>
<dbReference type="GO" id="GO:0015833">
    <property type="term" value="P:peptide transport"/>
    <property type="evidence" value="ECO:0007669"/>
    <property type="project" value="UniProtKB-KW"/>
</dbReference>
<dbReference type="RefSeq" id="WP_101253492.1">
    <property type="nucleotide sequence ID" value="NZ_PIUM01000047.1"/>
</dbReference>
<keyword evidence="2 9" id="KW-0813">Transport</keyword>
<feature type="domain" description="ABC transmembrane type-1" evidence="10">
    <location>
        <begin position="85"/>
        <end position="274"/>
    </location>
</feature>
<protein>
    <submittedName>
        <fullName evidence="11">Peptide ABC transporter permease</fullName>
    </submittedName>
</protein>
<keyword evidence="7 9" id="KW-1133">Transmembrane helix</keyword>
<evidence type="ECO:0000256" key="6">
    <source>
        <dbReference type="ARBA" id="ARBA00022927"/>
    </source>
</evidence>
<keyword evidence="6" id="KW-0653">Protein transport</keyword>
<evidence type="ECO:0000259" key="10">
    <source>
        <dbReference type="PROSITE" id="PS50928"/>
    </source>
</evidence>
<dbReference type="GO" id="GO:0015031">
    <property type="term" value="P:protein transport"/>
    <property type="evidence" value="ECO:0007669"/>
    <property type="project" value="UniProtKB-KW"/>
</dbReference>
<dbReference type="SUPFAM" id="SSF161098">
    <property type="entry name" value="MetI-like"/>
    <property type="match status" value="1"/>
</dbReference>
<evidence type="ECO:0000313" key="11">
    <source>
        <dbReference type="EMBL" id="PKU21691.1"/>
    </source>
</evidence>
<dbReference type="InterPro" id="IPR035906">
    <property type="entry name" value="MetI-like_sf"/>
</dbReference>
<keyword evidence="4 9" id="KW-0812">Transmembrane</keyword>
<dbReference type="Proteomes" id="UP000233293">
    <property type="component" value="Unassembled WGS sequence"/>
</dbReference>
<feature type="transmembrane region" description="Helical" evidence="9">
    <location>
        <begin position="134"/>
        <end position="160"/>
    </location>
</feature>
<evidence type="ECO:0000256" key="7">
    <source>
        <dbReference type="ARBA" id="ARBA00022989"/>
    </source>
</evidence>